<gene>
    <name evidence="2" type="primary">aphA1</name>
    <name evidence="2" type="ORF">DB43_FS00050</name>
</gene>
<dbReference type="Gene3D" id="3.90.1200.10">
    <property type="match status" value="1"/>
</dbReference>
<protein>
    <submittedName>
        <fullName evidence="2">Aminoglycoside 3'-phosphotransferase</fullName>
        <ecNumber evidence="2">2.7.1.95</ecNumber>
    </submittedName>
</protein>
<proteinExistence type="predicted"/>
<dbReference type="RefSeq" id="WP_013925002.1">
    <property type="nucleotide sequence ID" value="NZ_JSAM01000062.1"/>
</dbReference>
<dbReference type="SUPFAM" id="SSF56112">
    <property type="entry name" value="Protein kinase-like (PK-like)"/>
    <property type="match status" value="1"/>
</dbReference>
<dbReference type="Proteomes" id="UP000031307">
    <property type="component" value="Unassembled WGS sequence"/>
</dbReference>
<name>A0A0C1EN31_9BACT</name>
<dbReference type="PANTHER" id="PTHR21310:SF42">
    <property type="entry name" value="BIFUNCTIONAL AAC_APH"/>
    <property type="match status" value="1"/>
</dbReference>
<dbReference type="EC" id="2.7.1.95" evidence="2"/>
<feature type="domain" description="Aminoglycoside phosphotransferase" evidence="1">
    <location>
        <begin position="34"/>
        <end position="260"/>
    </location>
</feature>
<dbReference type="OMA" id="LHADLMP"/>
<dbReference type="PANTHER" id="PTHR21310">
    <property type="entry name" value="AMINOGLYCOSIDE PHOSPHOTRANSFERASE-RELATED-RELATED"/>
    <property type="match status" value="1"/>
</dbReference>
<evidence type="ECO:0000313" key="2">
    <source>
        <dbReference type="EMBL" id="KIA77764.1"/>
    </source>
</evidence>
<dbReference type="InterPro" id="IPR002575">
    <property type="entry name" value="Aminoglycoside_PTrfase"/>
</dbReference>
<dbReference type="Gene3D" id="3.30.200.20">
    <property type="entry name" value="Phosphorylase Kinase, domain 1"/>
    <property type="match status" value="1"/>
</dbReference>
<evidence type="ECO:0000259" key="1">
    <source>
        <dbReference type="Pfam" id="PF01636"/>
    </source>
</evidence>
<dbReference type="EMBL" id="JSAM01000062">
    <property type="protein sequence ID" value="KIA77764.1"/>
    <property type="molecule type" value="Genomic_DNA"/>
</dbReference>
<dbReference type="CDD" id="cd05155">
    <property type="entry name" value="APH_ChoK_like_1"/>
    <property type="match status" value="1"/>
</dbReference>
<dbReference type="AlphaFoldDB" id="A0A0C1EN31"/>
<organism evidence="2 3">
    <name type="scientific">Parachlamydia acanthamoebae</name>
    <dbReference type="NCBI Taxonomy" id="83552"/>
    <lineage>
        <taxon>Bacteria</taxon>
        <taxon>Pseudomonadati</taxon>
        <taxon>Chlamydiota</taxon>
        <taxon>Chlamydiia</taxon>
        <taxon>Parachlamydiales</taxon>
        <taxon>Parachlamydiaceae</taxon>
        <taxon>Parachlamydia</taxon>
    </lineage>
</organism>
<dbReference type="InterPro" id="IPR051678">
    <property type="entry name" value="AGP_Transferase"/>
</dbReference>
<dbReference type="GO" id="GO:0008910">
    <property type="term" value="F:kanamycin kinase activity"/>
    <property type="evidence" value="ECO:0007669"/>
    <property type="project" value="UniProtKB-EC"/>
</dbReference>
<comment type="caution">
    <text evidence="2">The sequence shown here is derived from an EMBL/GenBank/DDBJ whole genome shotgun (WGS) entry which is preliminary data.</text>
</comment>
<dbReference type="PATRIC" id="fig|83552.4.peg.1013"/>
<accession>A0A0C1EN31</accession>
<reference evidence="2 3" key="1">
    <citation type="journal article" date="2014" name="Mol. Biol. Evol.">
        <title>Massive expansion of Ubiquitination-related gene families within the Chlamydiae.</title>
        <authorList>
            <person name="Domman D."/>
            <person name="Collingro A."/>
            <person name="Lagkouvardos I."/>
            <person name="Gehre L."/>
            <person name="Weinmaier T."/>
            <person name="Rattei T."/>
            <person name="Subtil A."/>
            <person name="Horn M."/>
        </authorList>
    </citation>
    <scope>NUCLEOTIDE SEQUENCE [LARGE SCALE GENOMIC DNA]</scope>
    <source>
        <strain evidence="2 3">OEW1</strain>
    </source>
</reference>
<dbReference type="InterPro" id="IPR011009">
    <property type="entry name" value="Kinase-like_dom_sf"/>
</dbReference>
<dbReference type="Pfam" id="PF01636">
    <property type="entry name" value="APH"/>
    <property type="match status" value="1"/>
</dbReference>
<keyword evidence="2" id="KW-0808">Transferase</keyword>
<evidence type="ECO:0000313" key="3">
    <source>
        <dbReference type="Proteomes" id="UP000031307"/>
    </source>
</evidence>
<sequence length="299" mass="33678">MKEESIIIDTALVRRLIDSQFPQWKELSIDPVATSGWDNRTFHLGQNMSVRLPSAADYELQVEKEHQWLPKLAFGLPLPIPVPLAMGKPEYGYPWKWSIYRWLDGEAASSAKITDLSEFAIDLADFLKALHRIDATNGPQPGLHSFFRGGSLSVYDNETRHSITSLTDKIDATMATEVWEAALSTSWKNPPVWIHGDISAGNLLVRDGKLSAVIDFGQLAIGDPACDLTINWTLFHGKSRDAFQKRLLLDKETWARARGWALWKALVVAAGFTDPNNSESKQCWRIIEEVISDHRKNIL</sequence>